<dbReference type="GO" id="GO:0006289">
    <property type="term" value="P:nucleotide-excision repair"/>
    <property type="evidence" value="ECO:0007669"/>
    <property type="project" value="InterPro"/>
</dbReference>
<accession>A0A8J2LJ18</accession>
<sequence length="332" mass="37765">MDEFGCPRCKTTKLSSPNLKLMVNTCGHSLCAGCIELLFIKGAAACPDCGVVLRRNNFRVQLFEDVQVEKDVDIRRRVLKDFNKREADFRSLREYNDYLEEVEEIIFNLANGIDYLETNKKIEQYKKDNREQISKGKSRASEDILELEAIIEEEKLRTEQYQRRSMILEKEEKLRKIKNREALIDDLMFSDTDAKSIVALHKTEANDARDLDLDFDMGKSVDGTSTAASSVFQVPGHFSTGIQIGRQATTSFLPVPKVEEVPLFHYEEHHINFSGPPIPSLDSLTRSNHKYLTFVKAATVSERAGGFHSKIACRRALQDAFQDISLKPSFCG</sequence>
<dbReference type="CDD" id="cd16517">
    <property type="entry name" value="RING-HC_MAT1"/>
    <property type="match status" value="1"/>
</dbReference>
<dbReference type="Pfam" id="PF06391">
    <property type="entry name" value="MAT1"/>
    <property type="match status" value="1"/>
</dbReference>
<dbReference type="Pfam" id="PF25811">
    <property type="entry name" value="CAK-anch_MAT1"/>
    <property type="match status" value="1"/>
</dbReference>
<dbReference type="PANTHER" id="PTHR12683:SF13">
    <property type="entry name" value="CDK-ACTIVATING KINASE ASSEMBLY FACTOR MAT1"/>
    <property type="match status" value="1"/>
</dbReference>
<dbReference type="PROSITE" id="PS50089">
    <property type="entry name" value="ZF_RING_2"/>
    <property type="match status" value="1"/>
</dbReference>
<comment type="subcellular location">
    <subcellularLocation>
        <location evidence="1">Nucleus</location>
    </subcellularLocation>
</comment>
<evidence type="ECO:0000256" key="8">
    <source>
        <dbReference type="ARBA" id="ARBA00077720"/>
    </source>
</evidence>
<keyword evidence="3 10" id="KW-0863">Zinc-finger</keyword>
<organism evidence="13 14">
    <name type="scientific">Allacma fusca</name>
    <dbReference type="NCBI Taxonomy" id="39272"/>
    <lineage>
        <taxon>Eukaryota</taxon>
        <taxon>Metazoa</taxon>
        <taxon>Ecdysozoa</taxon>
        <taxon>Arthropoda</taxon>
        <taxon>Hexapoda</taxon>
        <taxon>Collembola</taxon>
        <taxon>Symphypleona</taxon>
        <taxon>Sminthuridae</taxon>
        <taxon>Allacma</taxon>
    </lineage>
</organism>
<dbReference type="EMBL" id="CAJVCH010570993">
    <property type="protein sequence ID" value="CAG7836358.1"/>
    <property type="molecule type" value="Genomic_DNA"/>
</dbReference>
<name>A0A8J2LJ18_9HEXA</name>
<dbReference type="FunFam" id="3.30.40.10:FF:000037">
    <property type="entry name" value="Cdk-activating kinase assembly factor MAT1, centre"/>
    <property type="match status" value="1"/>
</dbReference>
<reference evidence="13" key="1">
    <citation type="submission" date="2021-06" db="EMBL/GenBank/DDBJ databases">
        <authorList>
            <person name="Hodson N. C."/>
            <person name="Mongue J. A."/>
            <person name="Jaron S. K."/>
        </authorList>
    </citation>
    <scope>NUCLEOTIDE SEQUENCE</scope>
</reference>
<evidence type="ECO:0000256" key="6">
    <source>
        <dbReference type="ARBA" id="ARBA00074719"/>
    </source>
</evidence>
<evidence type="ECO:0000256" key="1">
    <source>
        <dbReference type="ARBA" id="ARBA00004123"/>
    </source>
</evidence>
<evidence type="ECO:0000256" key="10">
    <source>
        <dbReference type="PROSITE-ProRule" id="PRU00175"/>
    </source>
</evidence>
<proteinExistence type="predicted"/>
<dbReference type="InterPro" id="IPR001841">
    <property type="entry name" value="Znf_RING"/>
</dbReference>
<evidence type="ECO:0000256" key="7">
    <source>
        <dbReference type="ARBA" id="ARBA00077380"/>
    </source>
</evidence>
<dbReference type="NCBIfam" id="TIGR00570">
    <property type="entry name" value="cdk7"/>
    <property type="match status" value="1"/>
</dbReference>
<dbReference type="SMART" id="SM00184">
    <property type="entry name" value="RING"/>
    <property type="match status" value="1"/>
</dbReference>
<dbReference type="GO" id="GO:0006357">
    <property type="term" value="P:regulation of transcription by RNA polymerase II"/>
    <property type="evidence" value="ECO:0007669"/>
    <property type="project" value="TreeGrafter"/>
</dbReference>
<dbReference type="OrthoDB" id="5963at2759"/>
<evidence type="ECO:0000256" key="11">
    <source>
        <dbReference type="SAM" id="Coils"/>
    </source>
</evidence>
<dbReference type="InterPro" id="IPR017907">
    <property type="entry name" value="Znf_RING_CS"/>
</dbReference>
<dbReference type="GO" id="GO:0008270">
    <property type="term" value="F:zinc ion binding"/>
    <property type="evidence" value="ECO:0007669"/>
    <property type="project" value="UniProtKB-KW"/>
</dbReference>
<evidence type="ECO:0000313" key="13">
    <source>
        <dbReference type="EMBL" id="CAG7836358.1"/>
    </source>
</evidence>
<feature type="coiled-coil region" evidence="11">
    <location>
        <begin position="137"/>
        <end position="171"/>
    </location>
</feature>
<keyword evidence="11" id="KW-0175">Coiled coil</keyword>
<keyword evidence="5" id="KW-0539">Nucleus</keyword>
<keyword evidence="2" id="KW-0479">Metal-binding</keyword>
<dbReference type="PROSITE" id="PS00518">
    <property type="entry name" value="ZF_RING_1"/>
    <property type="match status" value="1"/>
</dbReference>
<evidence type="ECO:0000259" key="12">
    <source>
        <dbReference type="PROSITE" id="PS50089"/>
    </source>
</evidence>
<comment type="caution">
    <text evidence="13">The sequence shown here is derived from an EMBL/GenBank/DDBJ whole genome shotgun (WGS) entry which is preliminary data.</text>
</comment>
<dbReference type="InterPro" id="IPR004575">
    <property type="entry name" value="MAT1/Tfb3"/>
</dbReference>
<evidence type="ECO:0000313" key="14">
    <source>
        <dbReference type="Proteomes" id="UP000708208"/>
    </source>
</evidence>
<dbReference type="Pfam" id="PF17121">
    <property type="entry name" value="zf-C3HC4_5"/>
    <property type="match status" value="1"/>
</dbReference>
<dbReference type="GO" id="GO:0005675">
    <property type="term" value="C:transcription factor TFIIH holo complex"/>
    <property type="evidence" value="ECO:0007669"/>
    <property type="project" value="InterPro"/>
</dbReference>
<dbReference type="PANTHER" id="PTHR12683">
    <property type="entry name" value="CDK-ACTIVATING KINASE ASSEMBLY FACTOR MAT1"/>
    <property type="match status" value="1"/>
</dbReference>
<dbReference type="Proteomes" id="UP000708208">
    <property type="component" value="Unassembled WGS sequence"/>
</dbReference>
<protein>
    <recommendedName>
        <fullName evidence="6">CDK-activating kinase assembly factor MAT1</fullName>
    </recommendedName>
    <alternativeName>
        <fullName evidence="9">CDK7/cyclin-H assembly factor</fullName>
    </alternativeName>
    <alternativeName>
        <fullName evidence="7">Menage a trois</fullName>
    </alternativeName>
    <alternativeName>
        <fullName evidence="8">RING finger protein MAT1</fullName>
    </alternativeName>
</protein>
<gene>
    <name evidence="13" type="ORF">AFUS01_LOCUS45612</name>
</gene>
<evidence type="ECO:0000256" key="9">
    <source>
        <dbReference type="ARBA" id="ARBA00083888"/>
    </source>
</evidence>
<dbReference type="GO" id="GO:0061575">
    <property type="term" value="F:cyclin-dependent protein serine/threonine kinase activator activity"/>
    <property type="evidence" value="ECO:0007669"/>
    <property type="project" value="InterPro"/>
</dbReference>
<feature type="domain" description="RING-type" evidence="12">
    <location>
        <begin position="6"/>
        <end position="49"/>
    </location>
</feature>
<dbReference type="InterPro" id="IPR015877">
    <property type="entry name" value="MAT1_centre"/>
</dbReference>
<evidence type="ECO:0000256" key="3">
    <source>
        <dbReference type="ARBA" id="ARBA00022771"/>
    </source>
</evidence>
<feature type="non-terminal residue" evidence="13">
    <location>
        <position position="332"/>
    </location>
</feature>
<evidence type="ECO:0000256" key="2">
    <source>
        <dbReference type="ARBA" id="ARBA00022723"/>
    </source>
</evidence>
<dbReference type="AlphaFoldDB" id="A0A8J2LJ18"/>
<keyword evidence="4" id="KW-0862">Zinc</keyword>
<evidence type="ECO:0000256" key="4">
    <source>
        <dbReference type="ARBA" id="ARBA00022833"/>
    </source>
</evidence>
<keyword evidence="14" id="KW-1185">Reference proteome</keyword>
<evidence type="ECO:0000256" key="5">
    <source>
        <dbReference type="ARBA" id="ARBA00023242"/>
    </source>
</evidence>
<dbReference type="InterPro" id="IPR057657">
    <property type="entry name" value="MAT1_CAK-anch"/>
</dbReference>